<evidence type="ECO:0000259" key="6">
    <source>
        <dbReference type="PROSITE" id="PS51186"/>
    </source>
</evidence>
<evidence type="ECO:0000256" key="4">
    <source>
        <dbReference type="ARBA" id="ARBA00023315"/>
    </source>
</evidence>
<comment type="similarity">
    <text evidence="1 5">Belongs to the acetyltransferase family. RimI subfamily.</text>
</comment>
<organism evidence="7 8">
    <name type="scientific">Litorivita pollutaquae</name>
    <dbReference type="NCBI Taxonomy" id="2200892"/>
    <lineage>
        <taxon>Bacteria</taxon>
        <taxon>Pseudomonadati</taxon>
        <taxon>Pseudomonadota</taxon>
        <taxon>Alphaproteobacteria</taxon>
        <taxon>Rhodobacterales</taxon>
        <taxon>Paracoccaceae</taxon>
        <taxon>Litorivita</taxon>
    </lineage>
</organism>
<comment type="catalytic activity">
    <reaction evidence="5">
        <text>N-terminal L-alanyl-[ribosomal protein bS18] + acetyl-CoA = N-terminal N(alpha)-acetyl-L-alanyl-[ribosomal protein bS18] + CoA + H(+)</text>
        <dbReference type="Rhea" id="RHEA:43756"/>
        <dbReference type="Rhea" id="RHEA-COMP:10676"/>
        <dbReference type="Rhea" id="RHEA-COMP:10677"/>
        <dbReference type="ChEBI" id="CHEBI:15378"/>
        <dbReference type="ChEBI" id="CHEBI:57287"/>
        <dbReference type="ChEBI" id="CHEBI:57288"/>
        <dbReference type="ChEBI" id="CHEBI:64718"/>
        <dbReference type="ChEBI" id="CHEBI:83683"/>
        <dbReference type="EC" id="2.3.1.266"/>
    </reaction>
</comment>
<evidence type="ECO:0000256" key="1">
    <source>
        <dbReference type="ARBA" id="ARBA00005395"/>
    </source>
</evidence>
<reference evidence="7 8" key="1">
    <citation type="submission" date="2018-05" db="EMBL/GenBank/DDBJ databases">
        <title>Oceanovita maritima gen. nov., sp. nov., a marine bacterium in the family Rhodobacteraceae isolated from surface seawater of Lundu port Xiamen, China.</title>
        <authorList>
            <person name="Hetharua B.H."/>
            <person name="Min D."/>
            <person name="Liao H."/>
            <person name="Tian Y."/>
        </authorList>
    </citation>
    <scope>NUCLEOTIDE SEQUENCE [LARGE SCALE GENOMIC DNA]</scope>
    <source>
        <strain evidence="7 8">FSX-11</strain>
    </source>
</reference>
<dbReference type="PANTHER" id="PTHR43420">
    <property type="entry name" value="ACETYLTRANSFERASE"/>
    <property type="match status" value="1"/>
</dbReference>
<evidence type="ECO:0000313" key="8">
    <source>
        <dbReference type="Proteomes" id="UP000248012"/>
    </source>
</evidence>
<gene>
    <name evidence="7" type="primary">rimI</name>
    <name evidence="7" type="ORF">DI396_07125</name>
</gene>
<keyword evidence="8" id="KW-1185">Reference proteome</keyword>
<dbReference type="GO" id="GO:0005737">
    <property type="term" value="C:cytoplasm"/>
    <property type="evidence" value="ECO:0007669"/>
    <property type="project" value="UniProtKB-SubCell"/>
</dbReference>
<dbReference type="EC" id="2.3.1.266" evidence="5"/>
<dbReference type="NCBIfam" id="TIGR01575">
    <property type="entry name" value="rimI"/>
    <property type="match status" value="1"/>
</dbReference>
<dbReference type="InterPro" id="IPR006464">
    <property type="entry name" value="AcTrfase_RimI/Ard1"/>
</dbReference>
<keyword evidence="3 7" id="KW-0808">Transferase</keyword>
<dbReference type="AlphaFoldDB" id="A0A2V4NSP7"/>
<dbReference type="Gene3D" id="3.40.630.30">
    <property type="match status" value="1"/>
</dbReference>
<dbReference type="InterPro" id="IPR016181">
    <property type="entry name" value="Acyl_CoA_acyltransferase"/>
</dbReference>
<keyword evidence="2 5" id="KW-0963">Cytoplasm</keyword>
<protein>
    <recommendedName>
        <fullName evidence="5">[Ribosomal protein bS18]-alanine N-acetyltransferase</fullName>
        <ecNumber evidence="5">2.3.1.266</ecNumber>
    </recommendedName>
</protein>
<comment type="caution">
    <text evidence="7">The sequence shown here is derived from an EMBL/GenBank/DDBJ whole genome shotgun (WGS) entry which is preliminary data.</text>
</comment>
<keyword evidence="4" id="KW-0012">Acyltransferase</keyword>
<evidence type="ECO:0000256" key="2">
    <source>
        <dbReference type="ARBA" id="ARBA00022490"/>
    </source>
</evidence>
<accession>A0A2V4NSP7</accession>
<dbReference type="OrthoDB" id="9804026at2"/>
<dbReference type="EMBL" id="QFVT01000004">
    <property type="protein sequence ID" value="PYC47856.1"/>
    <property type="molecule type" value="Genomic_DNA"/>
</dbReference>
<dbReference type="InterPro" id="IPR000182">
    <property type="entry name" value="GNAT_dom"/>
</dbReference>
<dbReference type="InterPro" id="IPR050680">
    <property type="entry name" value="YpeA/RimI_acetyltransf"/>
</dbReference>
<evidence type="ECO:0000313" key="7">
    <source>
        <dbReference type="EMBL" id="PYC47856.1"/>
    </source>
</evidence>
<dbReference type="Pfam" id="PF00583">
    <property type="entry name" value="Acetyltransf_1"/>
    <property type="match status" value="1"/>
</dbReference>
<dbReference type="PROSITE" id="PS51186">
    <property type="entry name" value="GNAT"/>
    <property type="match status" value="1"/>
</dbReference>
<evidence type="ECO:0000256" key="3">
    <source>
        <dbReference type="ARBA" id="ARBA00022679"/>
    </source>
</evidence>
<comment type="function">
    <text evidence="5">Acetylates the N-terminal alanine of ribosomal protein bS18.</text>
</comment>
<sequence length="149" mass="15959">MSTDVSALAALHKAAFVNERPWRAEEFASLLASPHVFVAIIGDTTAPIAFALGRAVAGEAELLTLACAPQHQGHGYGRAALAAFEAEARARAATDAFLEVAEDNTPALKLYTRSGYAEAARRRAYYHRQGAPAADACLMRRQLTPQHRG</sequence>
<dbReference type="GO" id="GO:0008999">
    <property type="term" value="F:protein-N-terminal-alanine acetyltransferase activity"/>
    <property type="evidence" value="ECO:0007669"/>
    <property type="project" value="UniProtKB-EC"/>
</dbReference>
<dbReference type="RefSeq" id="WP_110795506.1">
    <property type="nucleotide sequence ID" value="NZ_KZ826483.1"/>
</dbReference>
<name>A0A2V4NSP7_9RHOB</name>
<dbReference type="Proteomes" id="UP000248012">
    <property type="component" value="Unassembled WGS sequence"/>
</dbReference>
<evidence type="ECO:0000256" key="5">
    <source>
        <dbReference type="RuleBase" id="RU363094"/>
    </source>
</evidence>
<dbReference type="PANTHER" id="PTHR43420:SF44">
    <property type="entry name" value="ACETYLTRANSFERASE YPEA"/>
    <property type="match status" value="1"/>
</dbReference>
<proteinExistence type="inferred from homology"/>
<comment type="subcellular location">
    <subcellularLocation>
        <location evidence="5">Cytoplasm</location>
    </subcellularLocation>
</comment>
<dbReference type="SUPFAM" id="SSF55729">
    <property type="entry name" value="Acyl-CoA N-acyltransferases (Nat)"/>
    <property type="match status" value="1"/>
</dbReference>
<feature type="domain" description="N-acetyltransferase" evidence="6">
    <location>
        <begin position="1"/>
        <end position="144"/>
    </location>
</feature>